<dbReference type="Pfam" id="PF08327">
    <property type="entry name" value="AHSA1"/>
    <property type="match status" value="1"/>
</dbReference>
<dbReference type="CDD" id="cd08899">
    <property type="entry name" value="SRPBCC_CalC_Aha1-like_6"/>
    <property type="match status" value="1"/>
</dbReference>
<keyword evidence="4" id="KW-1185">Reference proteome</keyword>
<dbReference type="InterPro" id="IPR013538">
    <property type="entry name" value="ASHA1/2-like_C"/>
</dbReference>
<accession>A0A7I7UQI8</accession>
<dbReference type="AlphaFoldDB" id="A0A7I7UQI8"/>
<dbReference type="EMBL" id="AP022599">
    <property type="protein sequence ID" value="BBY83627.1"/>
    <property type="molecule type" value="Genomic_DNA"/>
</dbReference>
<dbReference type="InterPro" id="IPR023393">
    <property type="entry name" value="START-like_dom_sf"/>
</dbReference>
<organism evidence="3 4">
    <name type="scientific">Mycolicibacterium pulveris</name>
    <name type="common">Mycobacterium pulveris</name>
    <dbReference type="NCBI Taxonomy" id="36813"/>
    <lineage>
        <taxon>Bacteria</taxon>
        <taxon>Bacillati</taxon>
        <taxon>Actinomycetota</taxon>
        <taxon>Actinomycetes</taxon>
        <taxon>Mycobacteriales</taxon>
        <taxon>Mycobacteriaceae</taxon>
        <taxon>Mycolicibacterium</taxon>
    </lineage>
</organism>
<protein>
    <submittedName>
        <fullName evidence="3">Activator of HSP90 ATPase</fullName>
    </submittedName>
</protein>
<dbReference type="Proteomes" id="UP000467252">
    <property type="component" value="Chromosome"/>
</dbReference>
<sequence>MREDDMIDVDVDYQINAVQRQYGTRTLENGQAHVATISQSYDTDAEDLWDAVTSIERIPRWLMPISGDLRLGGSYQLEGHAGGTVLTCDPPRNFTATWEYGGGTSWIDVSVSGEGPDRARLVIEHVAHVDDDLARMYGPGAVGMGWDSMVLGLAIHLRTGESVDPAAGQQWLGTDDGRRFLALSSERWCAAHVAGGEDPAAAREMADRCLAIYLGEG</sequence>
<evidence type="ECO:0000313" key="4">
    <source>
        <dbReference type="Proteomes" id="UP000467252"/>
    </source>
</evidence>
<proteinExistence type="inferred from homology"/>
<gene>
    <name evidence="3" type="ORF">MPUL_47850</name>
</gene>
<evidence type="ECO:0000313" key="3">
    <source>
        <dbReference type="EMBL" id="BBY83627.1"/>
    </source>
</evidence>
<dbReference type="SUPFAM" id="SSF55961">
    <property type="entry name" value="Bet v1-like"/>
    <property type="match status" value="1"/>
</dbReference>
<evidence type="ECO:0000256" key="1">
    <source>
        <dbReference type="ARBA" id="ARBA00006817"/>
    </source>
</evidence>
<evidence type="ECO:0000259" key="2">
    <source>
        <dbReference type="Pfam" id="PF08327"/>
    </source>
</evidence>
<comment type="similarity">
    <text evidence="1">Belongs to the AHA1 family.</text>
</comment>
<dbReference type="Gene3D" id="3.30.530.20">
    <property type="match status" value="1"/>
</dbReference>
<reference evidence="3 4" key="1">
    <citation type="journal article" date="2019" name="Emerg. Microbes Infect.">
        <title>Comprehensive subspecies identification of 175 nontuberculous mycobacteria species based on 7547 genomic profiles.</title>
        <authorList>
            <person name="Matsumoto Y."/>
            <person name="Kinjo T."/>
            <person name="Motooka D."/>
            <person name="Nabeya D."/>
            <person name="Jung N."/>
            <person name="Uechi K."/>
            <person name="Horii T."/>
            <person name="Iida T."/>
            <person name="Fujita J."/>
            <person name="Nakamura S."/>
        </authorList>
    </citation>
    <scope>NUCLEOTIDE SEQUENCE [LARGE SCALE GENOMIC DNA]</scope>
    <source>
        <strain evidence="3 4">JCM 6370</strain>
    </source>
</reference>
<feature type="domain" description="Activator of Hsp90 ATPase homologue 1/2-like C-terminal" evidence="2">
    <location>
        <begin position="42"/>
        <end position="154"/>
    </location>
</feature>
<name>A0A7I7UQI8_MYCPV</name>